<dbReference type="PANTHER" id="PTHR30346:SF29">
    <property type="entry name" value="LYSR SUBSTRATE-BINDING"/>
    <property type="match status" value="1"/>
</dbReference>
<comment type="similarity">
    <text evidence="1">Belongs to the LysR transcriptional regulatory family.</text>
</comment>
<sequence>MLDPRSLVVLHLIDRTGSMSAAARELGWTHPAISQHVKRLERTAGCELVERHGRGVRLTEPGRTLARYAAEIAASLTAAQNCLPDLAQGHAPRLRVAAFPTACATLVVDAVTSLGHLRVDVRQAEPPEALAALEDGTVDVAVTFHDEAPQGPRVTVLGRDPLLAALPVTHPLADRETIPLAELDTVIAGCPLCQDRFLKHCAQQGIRPSLHHQVTDDYVLMQAMVAAGQGIAVLPGLALAAHRRDDIVTRELDPPLHRVIAVWLADRHIPAEAAQLLDALPVVDAIMRQ</sequence>
<proteinExistence type="inferred from homology"/>
<name>A0ABV6MQC2_9PSEU</name>
<evidence type="ECO:0000313" key="6">
    <source>
        <dbReference type="EMBL" id="MFC0542437.1"/>
    </source>
</evidence>
<protein>
    <submittedName>
        <fullName evidence="6">LysR family transcriptional regulator</fullName>
    </submittedName>
</protein>
<dbReference type="SUPFAM" id="SSF53850">
    <property type="entry name" value="Periplasmic binding protein-like II"/>
    <property type="match status" value="1"/>
</dbReference>
<dbReference type="InterPro" id="IPR036388">
    <property type="entry name" value="WH-like_DNA-bd_sf"/>
</dbReference>
<dbReference type="InterPro" id="IPR005119">
    <property type="entry name" value="LysR_subst-bd"/>
</dbReference>
<evidence type="ECO:0000313" key="7">
    <source>
        <dbReference type="Proteomes" id="UP001589810"/>
    </source>
</evidence>
<dbReference type="SUPFAM" id="SSF46785">
    <property type="entry name" value="Winged helix' DNA-binding domain"/>
    <property type="match status" value="1"/>
</dbReference>
<dbReference type="RefSeq" id="WP_273940859.1">
    <property type="nucleotide sequence ID" value="NZ_CP097263.1"/>
</dbReference>
<evidence type="ECO:0000256" key="2">
    <source>
        <dbReference type="ARBA" id="ARBA00023015"/>
    </source>
</evidence>
<dbReference type="PROSITE" id="PS50931">
    <property type="entry name" value="HTH_LYSR"/>
    <property type="match status" value="1"/>
</dbReference>
<keyword evidence="3" id="KW-0238">DNA-binding</keyword>
<dbReference type="InterPro" id="IPR036390">
    <property type="entry name" value="WH_DNA-bd_sf"/>
</dbReference>
<evidence type="ECO:0000256" key="3">
    <source>
        <dbReference type="ARBA" id="ARBA00023125"/>
    </source>
</evidence>
<evidence type="ECO:0000256" key="1">
    <source>
        <dbReference type="ARBA" id="ARBA00009437"/>
    </source>
</evidence>
<dbReference type="Pfam" id="PF00126">
    <property type="entry name" value="HTH_1"/>
    <property type="match status" value="1"/>
</dbReference>
<keyword evidence="2" id="KW-0805">Transcription regulation</keyword>
<comment type="caution">
    <text evidence="6">The sequence shown here is derived from an EMBL/GenBank/DDBJ whole genome shotgun (WGS) entry which is preliminary data.</text>
</comment>
<accession>A0ABV6MQC2</accession>
<dbReference type="EMBL" id="JBHLUD010000004">
    <property type="protein sequence ID" value="MFC0542437.1"/>
    <property type="molecule type" value="Genomic_DNA"/>
</dbReference>
<keyword evidence="7" id="KW-1185">Reference proteome</keyword>
<organism evidence="6 7">
    <name type="scientific">Kutzneria chonburiensis</name>
    <dbReference type="NCBI Taxonomy" id="1483604"/>
    <lineage>
        <taxon>Bacteria</taxon>
        <taxon>Bacillati</taxon>
        <taxon>Actinomycetota</taxon>
        <taxon>Actinomycetes</taxon>
        <taxon>Pseudonocardiales</taxon>
        <taxon>Pseudonocardiaceae</taxon>
        <taxon>Kutzneria</taxon>
    </lineage>
</organism>
<dbReference type="Gene3D" id="1.10.10.10">
    <property type="entry name" value="Winged helix-like DNA-binding domain superfamily/Winged helix DNA-binding domain"/>
    <property type="match status" value="1"/>
</dbReference>
<keyword evidence="4" id="KW-0804">Transcription</keyword>
<evidence type="ECO:0000259" key="5">
    <source>
        <dbReference type="PROSITE" id="PS50931"/>
    </source>
</evidence>
<reference evidence="6 7" key="1">
    <citation type="submission" date="2024-09" db="EMBL/GenBank/DDBJ databases">
        <authorList>
            <person name="Sun Q."/>
            <person name="Mori K."/>
        </authorList>
    </citation>
    <scope>NUCLEOTIDE SEQUENCE [LARGE SCALE GENOMIC DNA]</scope>
    <source>
        <strain evidence="6 7">TBRC 1432</strain>
    </source>
</reference>
<dbReference type="PANTHER" id="PTHR30346">
    <property type="entry name" value="TRANSCRIPTIONAL DUAL REGULATOR HCAR-RELATED"/>
    <property type="match status" value="1"/>
</dbReference>
<evidence type="ECO:0000256" key="4">
    <source>
        <dbReference type="ARBA" id="ARBA00023163"/>
    </source>
</evidence>
<dbReference type="Gene3D" id="3.40.190.10">
    <property type="entry name" value="Periplasmic binding protein-like II"/>
    <property type="match status" value="2"/>
</dbReference>
<gene>
    <name evidence="6" type="ORF">ACFFH7_13145</name>
</gene>
<dbReference type="Pfam" id="PF03466">
    <property type="entry name" value="LysR_substrate"/>
    <property type="match status" value="1"/>
</dbReference>
<dbReference type="InterPro" id="IPR000847">
    <property type="entry name" value="LysR_HTH_N"/>
</dbReference>
<feature type="domain" description="HTH lysR-type" evidence="5">
    <location>
        <begin position="2"/>
        <end position="59"/>
    </location>
</feature>
<dbReference type="Proteomes" id="UP001589810">
    <property type="component" value="Unassembled WGS sequence"/>
</dbReference>